<evidence type="ECO:0000313" key="2">
    <source>
        <dbReference type="Proteomes" id="UP001054252"/>
    </source>
</evidence>
<name>A0AAV5M0T9_9ROSI</name>
<evidence type="ECO:0000313" key="1">
    <source>
        <dbReference type="EMBL" id="GKV43388.1"/>
    </source>
</evidence>
<accession>A0AAV5M0T9</accession>
<sequence>MGSRKPKSEASSRNVQTFFCTILRNPISPSSSDLDSFVDYQYHEPPAIMATLWLNRRAR</sequence>
<reference evidence="1 2" key="1">
    <citation type="journal article" date="2021" name="Commun. Biol.">
        <title>The genome of Shorea leprosula (Dipterocarpaceae) highlights the ecological relevance of drought in aseasonal tropical rainforests.</title>
        <authorList>
            <person name="Ng K.K.S."/>
            <person name="Kobayashi M.J."/>
            <person name="Fawcett J.A."/>
            <person name="Hatakeyama M."/>
            <person name="Paape T."/>
            <person name="Ng C.H."/>
            <person name="Ang C.C."/>
            <person name="Tnah L.H."/>
            <person name="Lee C.T."/>
            <person name="Nishiyama T."/>
            <person name="Sese J."/>
            <person name="O'Brien M.J."/>
            <person name="Copetti D."/>
            <person name="Mohd Noor M.I."/>
            <person name="Ong R.C."/>
            <person name="Putra M."/>
            <person name="Sireger I.Z."/>
            <person name="Indrioko S."/>
            <person name="Kosugi Y."/>
            <person name="Izuno A."/>
            <person name="Isagi Y."/>
            <person name="Lee S.L."/>
            <person name="Shimizu K.K."/>
        </authorList>
    </citation>
    <scope>NUCLEOTIDE SEQUENCE [LARGE SCALE GENOMIC DNA]</scope>
    <source>
        <strain evidence="1">214</strain>
    </source>
</reference>
<comment type="caution">
    <text evidence="1">The sequence shown here is derived from an EMBL/GenBank/DDBJ whole genome shotgun (WGS) entry which is preliminary data.</text>
</comment>
<proteinExistence type="predicted"/>
<organism evidence="1 2">
    <name type="scientific">Rubroshorea leprosula</name>
    <dbReference type="NCBI Taxonomy" id="152421"/>
    <lineage>
        <taxon>Eukaryota</taxon>
        <taxon>Viridiplantae</taxon>
        <taxon>Streptophyta</taxon>
        <taxon>Embryophyta</taxon>
        <taxon>Tracheophyta</taxon>
        <taxon>Spermatophyta</taxon>
        <taxon>Magnoliopsida</taxon>
        <taxon>eudicotyledons</taxon>
        <taxon>Gunneridae</taxon>
        <taxon>Pentapetalae</taxon>
        <taxon>rosids</taxon>
        <taxon>malvids</taxon>
        <taxon>Malvales</taxon>
        <taxon>Dipterocarpaceae</taxon>
        <taxon>Rubroshorea</taxon>
    </lineage>
</organism>
<dbReference type="AlphaFoldDB" id="A0AAV5M0T9"/>
<gene>
    <name evidence="1" type="ORF">SLEP1_g50685</name>
</gene>
<dbReference type="EMBL" id="BPVZ01000168">
    <property type="protein sequence ID" value="GKV43388.1"/>
    <property type="molecule type" value="Genomic_DNA"/>
</dbReference>
<dbReference type="Proteomes" id="UP001054252">
    <property type="component" value="Unassembled WGS sequence"/>
</dbReference>
<protein>
    <submittedName>
        <fullName evidence="1">Uncharacterized protein</fullName>
    </submittedName>
</protein>
<keyword evidence="2" id="KW-1185">Reference proteome</keyword>